<evidence type="ECO:0000259" key="5">
    <source>
        <dbReference type="Pfam" id="PF00296"/>
    </source>
</evidence>
<keyword evidence="2" id="KW-0288">FMN</keyword>
<keyword evidence="3" id="KW-0560">Oxidoreductase</keyword>
<sequence length="257" mass="27910">WSMVSALAAITKRVEIGTLVTPAGMRNPAQLGKIIATADNIAGGRVIAGLGAGWMPREFTDFDTPFLSTGERLAQLAETVELLKRMWGEEEETSYNGRYVKTENVVCQPKPPRPIPVLIGGAGEKVTLKLAAKEADIWNNLAAHHPVLEHKIGVLKRHCDDLGRDFDEVRPSQQCLVTIARTAEEAGPMADRAQKIFGGHMGDPKGPIAITGTPDQCCEAIQKHVEMGCTMLVMEFFGKDTVEPAALFAEAVLPEFH</sequence>
<dbReference type="InterPro" id="IPR011251">
    <property type="entry name" value="Luciferase-like_dom"/>
</dbReference>
<evidence type="ECO:0000256" key="4">
    <source>
        <dbReference type="ARBA" id="ARBA00023033"/>
    </source>
</evidence>
<name>A0A382BZH7_9ZZZZ</name>
<gene>
    <name evidence="6" type="ORF">METZ01_LOCUS172060</name>
</gene>
<protein>
    <recommendedName>
        <fullName evidence="5">Luciferase-like domain-containing protein</fullName>
    </recommendedName>
</protein>
<dbReference type="Gene3D" id="3.20.20.30">
    <property type="entry name" value="Luciferase-like domain"/>
    <property type="match status" value="1"/>
</dbReference>
<dbReference type="InterPro" id="IPR050172">
    <property type="entry name" value="SsuD_RutA_monooxygenase"/>
</dbReference>
<evidence type="ECO:0000256" key="1">
    <source>
        <dbReference type="ARBA" id="ARBA00022630"/>
    </source>
</evidence>
<keyword evidence="4" id="KW-0503">Monooxygenase</keyword>
<proteinExistence type="predicted"/>
<dbReference type="GO" id="GO:0008726">
    <property type="term" value="F:alkanesulfonate monooxygenase activity"/>
    <property type="evidence" value="ECO:0007669"/>
    <property type="project" value="TreeGrafter"/>
</dbReference>
<dbReference type="PANTHER" id="PTHR42847">
    <property type="entry name" value="ALKANESULFONATE MONOOXYGENASE"/>
    <property type="match status" value="1"/>
</dbReference>
<reference evidence="6" key="1">
    <citation type="submission" date="2018-05" db="EMBL/GenBank/DDBJ databases">
        <authorList>
            <person name="Lanie J.A."/>
            <person name="Ng W.-L."/>
            <person name="Kazmierczak K.M."/>
            <person name="Andrzejewski T.M."/>
            <person name="Davidsen T.M."/>
            <person name="Wayne K.J."/>
            <person name="Tettelin H."/>
            <person name="Glass J.I."/>
            <person name="Rusch D."/>
            <person name="Podicherti R."/>
            <person name="Tsui H.-C.T."/>
            <person name="Winkler M.E."/>
        </authorList>
    </citation>
    <scope>NUCLEOTIDE SEQUENCE</scope>
</reference>
<evidence type="ECO:0000256" key="2">
    <source>
        <dbReference type="ARBA" id="ARBA00022643"/>
    </source>
</evidence>
<evidence type="ECO:0000256" key="3">
    <source>
        <dbReference type="ARBA" id="ARBA00023002"/>
    </source>
</evidence>
<dbReference type="PANTHER" id="PTHR42847:SF4">
    <property type="entry name" value="ALKANESULFONATE MONOOXYGENASE-RELATED"/>
    <property type="match status" value="1"/>
</dbReference>
<feature type="domain" description="Luciferase-like" evidence="5">
    <location>
        <begin position="1"/>
        <end position="190"/>
    </location>
</feature>
<dbReference type="InterPro" id="IPR036661">
    <property type="entry name" value="Luciferase-like_sf"/>
</dbReference>
<dbReference type="EMBL" id="UINC01032102">
    <property type="protein sequence ID" value="SVB19206.1"/>
    <property type="molecule type" value="Genomic_DNA"/>
</dbReference>
<accession>A0A382BZH7</accession>
<dbReference type="SUPFAM" id="SSF51679">
    <property type="entry name" value="Bacterial luciferase-like"/>
    <property type="match status" value="1"/>
</dbReference>
<dbReference type="Pfam" id="PF00296">
    <property type="entry name" value="Bac_luciferase"/>
    <property type="match status" value="1"/>
</dbReference>
<feature type="non-terminal residue" evidence="6">
    <location>
        <position position="1"/>
    </location>
</feature>
<dbReference type="GO" id="GO:0046306">
    <property type="term" value="P:alkanesulfonate catabolic process"/>
    <property type="evidence" value="ECO:0007669"/>
    <property type="project" value="TreeGrafter"/>
</dbReference>
<keyword evidence="1" id="KW-0285">Flavoprotein</keyword>
<dbReference type="AlphaFoldDB" id="A0A382BZH7"/>
<evidence type="ECO:0000313" key="6">
    <source>
        <dbReference type="EMBL" id="SVB19206.1"/>
    </source>
</evidence>
<organism evidence="6">
    <name type="scientific">marine metagenome</name>
    <dbReference type="NCBI Taxonomy" id="408172"/>
    <lineage>
        <taxon>unclassified sequences</taxon>
        <taxon>metagenomes</taxon>
        <taxon>ecological metagenomes</taxon>
    </lineage>
</organism>